<sequence length="349" mass="38396">MARIAVVLFNLGGPNSLEAVRPFLFNLFNDPAILDLPTPLRYALAKLISWRRAPVTRDIYTRLGGHSPLLDQTKGQREALERVLRERGHDVHCLIAMRYWEPFISEAVKRVAEIQPDQLVLLPLYPQFSGTTAGSSLVEWDRAARKAGLVVPTQRICCYPSLPGFVNTVARSTLAAINEVRAVAGEPRVLFSAHGLPLKMIQEGDPYQKQIVASVDAMVGAIGDPALDWRVCYQSRIGRMEWIGPSIREEIVKAGAERKPLVIVPISFVSEHSETLVELDIEYAQFARETGVPYYIRTPTVGRQAGFIDGLAGLVENALDPASSGQVITPEAPGFCEGCMCCPCASERT</sequence>
<name>A0A8J6YP45_9PROT</name>
<keyword evidence="2 7" id="KW-0408">Iron</keyword>
<dbReference type="HAMAP" id="MF_00323">
    <property type="entry name" value="Ferrochelatase"/>
    <property type="match status" value="1"/>
</dbReference>
<comment type="similarity">
    <text evidence="1 7 8">Belongs to the ferrochelatase family.</text>
</comment>
<feature type="binding site" evidence="7">
    <location>
        <position position="194"/>
    </location>
    <ligand>
        <name>Fe(2+)</name>
        <dbReference type="ChEBI" id="CHEBI:29033"/>
    </ligand>
</feature>
<comment type="subcellular location">
    <subcellularLocation>
        <location evidence="7 8">Cytoplasm</location>
    </subcellularLocation>
</comment>
<evidence type="ECO:0000313" key="10">
    <source>
        <dbReference type="Proteomes" id="UP000631034"/>
    </source>
</evidence>
<evidence type="ECO:0000256" key="5">
    <source>
        <dbReference type="ARBA" id="ARBA00023244"/>
    </source>
</evidence>
<keyword evidence="3 7" id="KW-0350">Heme biosynthesis</keyword>
<dbReference type="GO" id="GO:0046872">
    <property type="term" value="F:metal ion binding"/>
    <property type="evidence" value="ECO:0007669"/>
    <property type="project" value="UniProtKB-KW"/>
</dbReference>
<comment type="caution">
    <text evidence="9">The sequence shown here is derived from an EMBL/GenBank/DDBJ whole genome shotgun (WGS) entry which is preliminary data.</text>
</comment>
<evidence type="ECO:0000256" key="3">
    <source>
        <dbReference type="ARBA" id="ARBA00023133"/>
    </source>
</evidence>
<dbReference type="UniPathway" id="UPA00252">
    <property type="reaction ID" value="UER00325"/>
</dbReference>
<dbReference type="EMBL" id="JACZHT010000001">
    <property type="protein sequence ID" value="MBE1236592.1"/>
    <property type="molecule type" value="Genomic_DNA"/>
</dbReference>
<evidence type="ECO:0000256" key="7">
    <source>
        <dbReference type="HAMAP-Rule" id="MF_00323"/>
    </source>
</evidence>
<protein>
    <recommendedName>
        <fullName evidence="7 8">Ferrochelatase</fullName>
        <ecNumber evidence="7 8">4.98.1.1</ecNumber>
    </recommendedName>
    <alternativeName>
        <fullName evidence="7">Heme synthase</fullName>
    </alternativeName>
    <alternativeName>
        <fullName evidence="7">Protoheme ferro-lyase</fullName>
    </alternativeName>
</protein>
<dbReference type="InterPro" id="IPR019772">
    <property type="entry name" value="Ferrochelatase_AS"/>
</dbReference>
<dbReference type="CDD" id="cd03411">
    <property type="entry name" value="Ferrochelatase_N"/>
    <property type="match status" value="1"/>
</dbReference>
<keyword evidence="5 7" id="KW-0627">Porphyrin biosynthesis</keyword>
<dbReference type="EC" id="4.98.1.1" evidence="7 8"/>
<proteinExistence type="inferred from homology"/>
<keyword evidence="10" id="KW-1185">Reference proteome</keyword>
<dbReference type="GO" id="GO:0004325">
    <property type="term" value="F:ferrochelatase activity"/>
    <property type="evidence" value="ECO:0007669"/>
    <property type="project" value="UniProtKB-UniRule"/>
</dbReference>
<evidence type="ECO:0000313" key="9">
    <source>
        <dbReference type="EMBL" id="MBE1236592.1"/>
    </source>
</evidence>
<dbReference type="Gene3D" id="3.40.50.1400">
    <property type="match status" value="2"/>
</dbReference>
<dbReference type="CDD" id="cd00419">
    <property type="entry name" value="Ferrochelatase_C"/>
    <property type="match status" value="1"/>
</dbReference>
<dbReference type="AlphaFoldDB" id="A0A8J6YP45"/>
<comment type="pathway">
    <text evidence="7 8">Porphyrin-containing compound metabolism; protoheme biosynthesis; protoheme from protoporphyrin-IX: step 1/1.</text>
</comment>
<dbReference type="SUPFAM" id="SSF53800">
    <property type="entry name" value="Chelatase"/>
    <property type="match status" value="1"/>
</dbReference>
<dbReference type="PROSITE" id="PS00534">
    <property type="entry name" value="FERROCHELATASE"/>
    <property type="match status" value="1"/>
</dbReference>
<evidence type="ECO:0000256" key="2">
    <source>
        <dbReference type="ARBA" id="ARBA00023004"/>
    </source>
</evidence>
<dbReference type="Proteomes" id="UP000631034">
    <property type="component" value="Unassembled WGS sequence"/>
</dbReference>
<dbReference type="InterPro" id="IPR001015">
    <property type="entry name" value="Ferrochelatase"/>
</dbReference>
<dbReference type="Pfam" id="PF00762">
    <property type="entry name" value="Ferrochelatase"/>
    <property type="match status" value="1"/>
</dbReference>
<keyword evidence="7 8" id="KW-0963">Cytoplasm</keyword>
<dbReference type="RefSeq" id="WP_192533459.1">
    <property type="nucleotide sequence ID" value="NZ_JACZHT010000001.1"/>
</dbReference>
<reference evidence="9" key="1">
    <citation type="submission" date="2020-10" db="EMBL/GenBank/DDBJ databases">
        <title>Genome sequence of the unusual species of purple photosynthetic bacteria, Phaeovibrio sulfidiphilus DSM 23193, type strain.</title>
        <authorList>
            <person name="Kyndt J.A."/>
            <person name="Meyer T.E."/>
        </authorList>
    </citation>
    <scope>NUCLEOTIDE SEQUENCE</scope>
    <source>
        <strain evidence="9">DSM 23193</strain>
    </source>
</reference>
<dbReference type="GO" id="GO:0006783">
    <property type="term" value="P:heme biosynthetic process"/>
    <property type="evidence" value="ECO:0007669"/>
    <property type="project" value="UniProtKB-UniRule"/>
</dbReference>
<organism evidence="9 10">
    <name type="scientific">Phaeovibrio sulfidiphilus</name>
    <dbReference type="NCBI Taxonomy" id="1220600"/>
    <lineage>
        <taxon>Bacteria</taxon>
        <taxon>Pseudomonadati</taxon>
        <taxon>Pseudomonadota</taxon>
        <taxon>Alphaproteobacteria</taxon>
        <taxon>Rhodospirillales</taxon>
        <taxon>Rhodospirillaceae</taxon>
        <taxon>Phaeovibrio</taxon>
    </lineage>
</organism>
<dbReference type="PANTHER" id="PTHR11108:SF1">
    <property type="entry name" value="FERROCHELATASE, MITOCHONDRIAL"/>
    <property type="match status" value="1"/>
</dbReference>
<dbReference type="InterPro" id="IPR033659">
    <property type="entry name" value="Ferrochelatase_N"/>
</dbReference>
<keyword evidence="4 7" id="KW-0456">Lyase</keyword>
<feature type="binding site" evidence="7">
    <location>
        <position position="274"/>
    </location>
    <ligand>
        <name>Fe(2+)</name>
        <dbReference type="ChEBI" id="CHEBI:29033"/>
    </ligand>
</feature>
<evidence type="ECO:0000256" key="4">
    <source>
        <dbReference type="ARBA" id="ARBA00023239"/>
    </source>
</evidence>
<keyword evidence="7" id="KW-0479">Metal-binding</keyword>
<dbReference type="GO" id="GO:0005737">
    <property type="term" value="C:cytoplasm"/>
    <property type="evidence" value="ECO:0007669"/>
    <property type="project" value="UniProtKB-SubCell"/>
</dbReference>
<dbReference type="PANTHER" id="PTHR11108">
    <property type="entry name" value="FERROCHELATASE"/>
    <property type="match status" value="1"/>
</dbReference>
<comment type="function">
    <text evidence="7 8">Catalyzes the ferrous insertion into protoporphyrin IX.</text>
</comment>
<gene>
    <name evidence="7 9" type="primary">hemH</name>
    <name evidence="9" type="ORF">IHV25_02855</name>
</gene>
<dbReference type="NCBIfam" id="TIGR00109">
    <property type="entry name" value="hemH"/>
    <property type="match status" value="1"/>
</dbReference>
<dbReference type="InterPro" id="IPR033644">
    <property type="entry name" value="Ferrochelatase_C"/>
</dbReference>
<evidence type="ECO:0000256" key="6">
    <source>
        <dbReference type="ARBA" id="ARBA00024536"/>
    </source>
</evidence>
<comment type="catalytic activity">
    <reaction evidence="7 8">
        <text>heme b + 2 H(+) = protoporphyrin IX + Fe(2+)</text>
        <dbReference type="Rhea" id="RHEA:22584"/>
        <dbReference type="ChEBI" id="CHEBI:15378"/>
        <dbReference type="ChEBI" id="CHEBI:29033"/>
        <dbReference type="ChEBI" id="CHEBI:57306"/>
        <dbReference type="ChEBI" id="CHEBI:60344"/>
        <dbReference type="EC" id="4.98.1.1"/>
    </reaction>
</comment>
<evidence type="ECO:0000256" key="1">
    <source>
        <dbReference type="ARBA" id="ARBA00007718"/>
    </source>
</evidence>
<comment type="catalytic activity">
    <reaction evidence="6">
        <text>Fe-coproporphyrin III + 2 H(+) = coproporphyrin III + Fe(2+)</text>
        <dbReference type="Rhea" id="RHEA:49572"/>
        <dbReference type="ChEBI" id="CHEBI:15378"/>
        <dbReference type="ChEBI" id="CHEBI:29033"/>
        <dbReference type="ChEBI" id="CHEBI:68438"/>
        <dbReference type="ChEBI" id="CHEBI:131725"/>
        <dbReference type="EC" id="4.99.1.9"/>
    </reaction>
    <physiologicalReaction direction="right-to-left" evidence="6">
        <dbReference type="Rhea" id="RHEA:49574"/>
    </physiologicalReaction>
</comment>
<evidence type="ECO:0000256" key="8">
    <source>
        <dbReference type="RuleBase" id="RU000607"/>
    </source>
</evidence>
<accession>A0A8J6YP45</accession>